<feature type="region of interest" description="Disordered" evidence="11">
    <location>
        <begin position="461"/>
        <end position="507"/>
    </location>
</feature>
<dbReference type="SMART" id="SM00291">
    <property type="entry name" value="ZnF_ZZ"/>
    <property type="match status" value="1"/>
</dbReference>
<dbReference type="PROSITE" id="PS50089">
    <property type="entry name" value="ZF_RING_2"/>
    <property type="match status" value="1"/>
</dbReference>
<comment type="caution">
    <text evidence="15">The sequence shown here is derived from an EMBL/GenBank/DDBJ whole genome shotgun (WGS) entry which is preliminary data.</text>
</comment>
<dbReference type="STRING" id="48709.A0A1D2N5S8"/>
<evidence type="ECO:0000259" key="13">
    <source>
        <dbReference type="PROSITE" id="PS50135"/>
    </source>
</evidence>
<dbReference type="SUPFAM" id="SSF49599">
    <property type="entry name" value="TRAF domain-like"/>
    <property type="match status" value="1"/>
</dbReference>
<comment type="similarity">
    <text evidence="3">Belongs to the SINA (Seven in absentia) family.</text>
</comment>
<dbReference type="InterPro" id="IPR000433">
    <property type="entry name" value="Znf_ZZ"/>
</dbReference>
<dbReference type="InterPro" id="IPR013010">
    <property type="entry name" value="Znf_SIAH"/>
</dbReference>
<dbReference type="EC" id="2.3.2.27" evidence="4"/>
<keyword evidence="8" id="KW-0833">Ubl conjugation pathway</keyword>
<dbReference type="SUPFAM" id="SSF57850">
    <property type="entry name" value="RING/U-box"/>
    <property type="match status" value="2"/>
</dbReference>
<feature type="domain" description="SIAH-type" evidence="14">
    <location>
        <begin position="79"/>
        <end position="141"/>
    </location>
</feature>
<evidence type="ECO:0000256" key="10">
    <source>
        <dbReference type="PROSITE-ProRule" id="PRU00228"/>
    </source>
</evidence>
<evidence type="ECO:0000259" key="12">
    <source>
        <dbReference type="PROSITE" id="PS50089"/>
    </source>
</evidence>
<dbReference type="AlphaFoldDB" id="A0A1D2N5S8"/>
<evidence type="ECO:0000256" key="9">
    <source>
        <dbReference type="ARBA" id="ARBA00022833"/>
    </source>
</evidence>
<name>A0A1D2N5S8_ORCCI</name>
<dbReference type="EMBL" id="LJIJ01000198">
    <property type="protein sequence ID" value="ODN00581.1"/>
    <property type="molecule type" value="Genomic_DNA"/>
</dbReference>
<feature type="compositionally biased region" description="Polar residues" evidence="11">
    <location>
        <begin position="492"/>
        <end position="507"/>
    </location>
</feature>
<protein>
    <recommendedName>
        <fullName evidence="4">RING-type E3 ubiquitin transferase</fullName>
        <ecNumber evidence="4">2.3.2.27</ecNumber>
    </recommendedName>
</protein>
<gene>
    <name evidence="15" type="ORF">Ocin01_06106</name>
</gene>
<dbReference type="GO" id="GO:0061630">
    <property type="term" value="F:ubiquitin protein ligase activity"/>
    <property type="evidence" value="ECO:0007669"/>
    <property type="project" value="UniProtKB-EC"/>
</dbReference>
<dbReference type="Pfam" id="PF21362">
    <property type="entry name" value="Sina_RING"/>
    <property type="match status" value="1"/>
</dbReference>
<comment type="pathway">
    <text evidence="2">Protein modification; protein ubiquitination.</text>
</comment>
<dbReference type="Pfam" id="PF00569">
    <property type="entry name" value="ZZ"/>
    <property type="match status" value="1"/>
</dbReference>
<evidence type="ECO:0000256" key="3">
    <source>
        <dbReference type="ARBA" id="ARBA00009119"/>
    </source>
</evidence>
<keyword evidence="7 10" id="KW-0863">Zinc-finger</keyword>
<dbReference type="InterPro" id="IPR013083">
    <property type="entry name" value="Znf_RING/FYVE/PHD"/>
</dbReference>
<dbReference type="Proteomes" id="UP000094527">
    <property type="component" value="Unassembled WGS sequence"/>
</dbReference>
<sequence>MASGIVTSKDEKIILDLARDHLLCPVCLETCCTTPIYQCQNGHTICTRCIERLTMCPLCRCYFGRDKIRNRALEMMLNHLQVSCPNNGKGCKVVLKSAEVKEHLLSCVYGKFVICPSLGFEDCKEKVCSEDLHKHMLTAHKITSLDGMNQSVRITYNNFLSTKTLKERATLSWTPLLVKAFPDASPFLILCELDPHKNCMAKFICLHTEQLTNTEDGDDNDTAMQHNSYHVNISLENNAFLPVHVNWRGQTMTYQDMKKGESKGCFMIPLDVHVKEYQQELPIDVSTAEAPQVNAPVSLNSTNANINNGLPVPDNLNLGLPPRRPRNRNVERWLCVRFTFAKTAEELTKITMVPTQTACQFITLSKYTLKAAPIYRGIKCGDCSEGPVRGMRHKCMECQNFDLCSRCFDKGTHSHHVFMLIRDQDQNKRVQANFKRTFEVGLEEISEDGSVQAVVPKRVRKTPAKRKTPAVILPQLPVPPPDNITPAGRVQPSRSSRPLTRSQVTPS</sequence>
<comment type="catalytic activity">
    <reaction evidence="1">
        <text>S-ubiquitinyl-[E2 ubiquitin-conjugating enzyme]-L-cysteine + [acceptor protein]-L-lysine = [E2 ubiquitin-conjugating enzyme]-L-cysteine + N(6)-ubiquitinyl-[acceptor protein]-L-lysine.</text>
        <dbReference type="EC" id="2.3.2.27"/>
    </reaction>
</comment>
<dbReference type="UniPathway" id="UPA00143"/>
<dbReference type="InterPro" id="IPR004162">
    <property type="entry name" value="SINA-like_animal"/>
</dbReference>
<dbReference type="GO" id="GO:0005737">
    <property type="term" value="C:cytoplasm"/>
    <property type="evidence" value="ECO:0007669"/>
    <property type="project" value="TreeGrafter"/>
</dbReference>
<accession>A0A1D2N5S8</accession>
<dbReference type="PROSITE" id="PS50135">
    <property type="entry name" value="ZF_ZZ_2"/>
    <property type="match status" value="1"/>
</dbReference>
<evidence type="ECO:0000256" key="1">
    <source>
        <dbReference type="ARBA" id="ARBA00000900"/>
    </source>
</evidence>
<evidence type="ECO:0000313" key="15">
    <source>
        <dbReference type="EMBL" id="ODN00581.1"/>
    </source>
</evidence>
<evidence type="ECO:0000256" key="4">
    <source>
        <dbReference type="ARBA" id="ARBA00012483"/>
    </source>
</evidence>
<organism evidence="15 16">
    <name type="scientific">Orchesella cincta</name>
    <name type="common">Springtail</name>
    <name type="synonym">Podura cincta</name>
    <dbReference type="NCBI Taxonomy" id="48709"/>
    <lineage>
        <taxon>Eukaryota</taxon>
        <taxon>Metazoa</taxon>
        <taxon>Ecdysozoa</taxon>
        <taxon>Arthropoda</taxon>
        <taxon>Hexapoda</taxon>
        <taxon>Collembola</taxon>
        <taxon>Entomobryomorpha</taxon>
        <taxon>Entomobryoidea</taxon>
        <taxon>Orchesellidae</taxon>
        <taxon>Orchesellinae</taxon>
        <taxon>Orchesella</taxon>
    </lineage>
</organism>
<evidence type="ECO:0000256" key="7">
    <source>
        <dbReference type="ARBA" id="ARBA00022771"/>
    </source>
</evidence>
<keyword evidence="5" id="KW-0808">Transferase</keyword>
<evidence type="ECO:0000256" key="8">
    <source>
        <dbReference type="ARBA" id="ARBA00022786"/>
    </source>
</evidence>
<evidence type="ECO:0000256" key="5">
    <source>
        <dbReference type="ARBA" id="ARBA00022679"/>
    </source>
</evidence>
<dbReference type="PANTHER" id="PTHR45877:SF2">
    <property type="entry name" value="E3 UBIQUITIN-PROTEIN LIGASE SINA-RELATED"/>
    <property type="match status" value="1"/>
</dbReference>
<dbReference type="Gene3D" id="3.30.60.90">
    <property type="match status" value="1"/>
</dbReference>
<dbReference type="GO" id="GO:0008270">
    <property type="term" value="F:zinc ion binding"/>
    <property type="evidence" value="ECO:0007669"/>
    <property type="project" value="UniProtKB-KW"/>
</dbReference>
<evidence type="ECO:0000256" key="6">
    <source>
        <dbReference type="ARBA" id="ARBA00022723"/>
    </source>
</evidence>
<keyword evidence="16" id="KW-1185">Reference proteome</keyword>
<evidence type="ECO:0000256" key="2">
    <source>
        <dbReference type="ARBA" id="ARBA00004906"/>
    </source>
</evidence>
<dbReference type="InterPro" id="IPR043145">
    <property type="entry name" value="Znf_ZZ_sf"/>
</dbReference>
<feature type="domain" description="ZZ-type" evidence="13">
    <location>
        <begin position="375"/>
        <end position="426"/>
    </location>
</feature>
<dbReference type="GO" id="GO:0016567">
    <property type="term" value="P:protein ubiquitination"/>
    <property type="evidence" value="ECO:0007669"/>
    <property type="project" value="UniProtKB-UniPathway"/>
</dbReference>
<feature type="domain" description="RING-type" evidence="12">
    <location>
        <begin position="24"/>
        <end position="60"/>
    </location>
</feature>
<evidence type="ECO:0000256" key="11">
    <source>
        <dbReference type="SAM" id="MobiDB-lite"/>
    </source>
</evidence>
<dbReference type="Gene3D" id="3.30.40.10">
    <property type="entry name" value="Zinc/RING finger domain, C3HC4 (zinc finger)"/>
    <property type="match status" value="2"/>
</dbReference>
<proteinExistence type="inferred from homology"/>
<dbReference type="InterPro" id="IPR049548">
    <property type="entry name" value="Sina-like_RING"/>
</dbReference>
<dbReference type="GO" id="GO:0031624">
    <property type="term" value="F:ubiquitin conjugating enzyme binding"/>
    <property type="evidence" value="ECO:0007669"/>
    <property type="project" value="TreeGrafter"/>
</dbReference>
<dbReference type="OrthoDB" id="4788989at2759"/>
<dbReference type="PROSITE" id="PS51081">
    <property type="entry name" value="ZF_SIAH"/>
    <property type="match status" value="1"/>
</dbReference>
<keyword evidence="6" id="KW-0479">Metal-binding</keyword>
<evidence type="ECO:0000259" key="14">
    <source>
        <dbReference type="PROSITE" id="PS51081"/>
    </source>
</evidence>
<keyword evidence="9" id="KW-0862">Zinc</keyword>
<evidence type="ECO:0000313" key="16">
    <source>
        <dbReference type="Proteomes" id="UP000094527"/>
    </source>
</evidence>
<reference evidence="15 16" key="1">
    <citation type="journal article" date="2016" name="Genome Biol. Evol.">
        <title>Gene Family Evolution Reflects Adaptation to Soil Environmental Stressors in the Genome of the Collembolan Orchesella cincta.</title>
        <authorList>
            <person name="Faddeeva-Vakhrusheva A."/>
            <person name="Derks M.F."/>
            <person name="Anvar S.Y."/>
            <person name="Agamennone V."/>
            <person name="Suring W."/>
            <person name="Smit S."/>
            <person name="van Straalen N.M."/>
            <person name="Roelofs D."/>
        </authorList>
    </citation>
    <scope>NUCLEOTIDE SEQUENCE [LARGE SCALE GENOMIC DNA]</scope>
    <source>
        <tissue evidence="15">Mixed pool</tissue>
    </source>
</reference>
<dbReference type="InterPro" id="IPR001841">
    <property type="entry name" value="Znf_RING"/>
</dbReference>
<dbReference type="GO" id="GO:0043161">
    <property type="term" value="P:proteasome-mediated ubiquitin-dependent protein catabolic process"/>
    <property type="evidence" value="ECO:0007669"/>
    <property type="project" value="TreeGrafter"/>
</dbReference>
<dbReference type="PANTHER" id="PTHR45877">
    <property type="entry name" value="E3 UBIQUITIN-PROTEIN LIGASE SIAH2"/>
    <property type="match status" value="1"/>
</dbReference>